<evidence type="ECO:0000313" key="2">
    <source>
        <dbReference type="EMBL" id="STZ28112.1"/>
    </source>
</evidence>
<dbReference type="EMBL" id="UGQL01000001">
    <property type="protein sequence ID" value="STZ28112.1"/>
    <property type="molecule type" value="Genomic_DNA"/>
</dbReference>
<proteinExistence type="predicted"/>
<dbReference type="RefSeq" id="WP_115090953.1">
    <property type="nucleotide sequence ID" value="NZ_CP068107.1"/>
</dbReference>
<feature type="signal peptide" evidence="1">
    <location>
        <begin position="1"/>
        <end position="22"/>
    </location>
</feature>
<dbReference type="Proteomes" id="UP000255024">
    <property type="component" value="Unassembled WGS sequence"/>
</dbReference>
<sequence>MKKNILYITLIFALCFGIKTQAQNVIAYETKVSSLSASQAEQVNYLAKGVPTSIFVTEENTSEMYHGDESAVLAMNITKSTDFGKLAADFGNKLAEITIVNIVWDGQQELVLPTGLLDRMPNLKYIYIQSYSELNQSVISTRFPSLMNQLEGRTNVEVLYTTMEQPS</sequence>
<keyword evidence="1" id="KW-0732">Signal</keyword>
<evidence type="ECO:0008006" key="4">
    <source>
        <dbReference type="Google" id="ProtNLM"/>
    </source>
</evidence>
<organism evidence="2 3">
    <name type="scientific">Myroides odoratus</name>
    <name type="common">Flavobacterium odoratum</name>
    <dbReference type="NCBI Taxonomy" id="256"/>
    <lineage>
        <taxon>Bacteria</taxon>
        <taxon>Pseudomonadati</taxon>
        <taxon>Bacteroidota</taxon>
        <taxon>Flavobacteriia</taxon>
        <taxon>Flavobacteriales</taxon>
        <taxon>Flavobacteriaceae</taxon>
        <taxon>Myroides</taxon>
    </lineage>
</organism>
<accession>A0A378RM41</accession>
<dbReference type="AlphaFoldDB" id="A0A378RM41"/>
<name>A0A378RM41_MYROD</name>
<evidence type="ECO:0000313" key="3">
    <source>
        <dbReference type="Proteomes" id="UP000255024"/>
    </source>
</evidence>
<keyword evidence="3" id="KW-1185">Reference proteome</keyword>
<protein>
    <recommendedName>
        <fullName evidence="4">Leucine Rich repeats (2 copies)</fullName>
    </recommendedName>
</protein>
<evidence type="ECO:0000256" key="1">
    <source>
        <dbReference type="SAM" id="SignalP"/>
    </source>
</evidence>
<reference evidence="2 3" key="1">
    <citation type="submission" date="2018-06" db="EMBL/GenBank/DDBJ databases">
        <authorList>
            <consortium name="Pathogen Informatics"/>
            <person name="Doyle S."/>
        </authorList>
    </citation>
    <scope>NUCLEOTIDE SEQUENCE [LARGE SCALE GENOMIC DNA]</scope>
    <source>
        <strain evidence="2 3">NCTC11179</strain>
    </source>
</reference>
<feature type="chain" id="PRO_5016970124" description="Leucine Rich repeats (2 copies)" evidence="1">
    <location>
        <begin position="23"/>
        <end position="167"/>
    </location>
</feature>
<gene>
    <name evidence="2" type="ORF">NCTC11179_01652</name>
</gene>